<keyword evidence="2 7" id="KW-0812">Transmembrane</keyword>
<keyword evidence="7" id="KW-0813">Transport</keyword>
<evidence type="ECO:0000313" key="9">
    <source>
        <dbReference type="EMBL" id="SCF24815.1"/>
    </source>
</evidence>
<dbReference type="AlphaFoldDB" id="A0A1C4YVP6"/>
<dbReference type="Proteomes" id="UP000198228">
    <property type="component" value="Chromosome I"/>
</dbReference>
<comment type="subcellular location">
    <subcellularLocation>
        <location evidence="7">Cell membrane</location>
        <topology evidence="7">Multi-pass membrane protein</topology>
    </subcellularLocation>
    <subcellularLocation>
        <location evidence="1">Membrane</location>
        <topology evidence="1">Multi-pass membrane protein</topology>
    </subcellularLocation>
</comment>
<feature type="region of interest" description="Disordered" evidence="8">
    <location>
        <begin position="292"/>
        <end position="317"/>
    </location>
</feature>
<evidence type="ECO:0000313" key="10">
    <source>
        <dbReference type="Proteomes" id="UP000198228"/>
    </source>
</evidence>
<feature type="transmembrane region" description="Helical" evidence="7">
    <location>
        <begin position="173"/>
        <end position="197"/>
    </location>
</feature>
<dbReference type="GO" id="GO:0043953">
    <property type="term" value="P:protein transport by the Tat complex"/>
    <property type="evidence" value="ECO:0007669"/>
    <property type="project" value="UniProtKB-UniRule"/>
</dbReference>
<comment type="similarity">
    <text evidence="7">Belongs to the TatC family.</text>
</comment>
<evidence type="ECO:0000256" key="7">
    <source>
        <dbReference type="HAMAP-Rule" id="MF_00902"/>
    </source>
</evidence>
<dbReference type="HAMAP" id="MF_00902">
    <property type="entry name" value="TatC"/>
    <property type="match status" value="1"/>
</dbReference>
<evidence type="ECO:0000256" key="5">
    <source>
        <dbReference type="ARBA" id="ARBA00023010"/>
    </source>
</evidence>
<accession>A0A1C4YVP6</accession>
<keyword evidence="6 7" id="KW-0472">Membrane</keyword>
<dbReference type="PROSITE" id="PS01218">
    <property type="entry name" value="TATC"/>
    <property type="match status" value="1"/>
</dbReference>
<dbReference type="PANTHER" id="PTHR30371">
    <property type="entry name" value="SEC-INDEPENDENT PROTEIN TRANSLOCASE PROTEIN TATC"/>
    <property type="match status" value="1"/>
</dbReference>
<comment type="subunit">
    <text evidence="7">The Tat system comprises two distinct complexes: a TatABC complex, containing multiple copies of TatA, TatB and TatC subunits, and a separate TatA complex, containing only TatA subunits. Substrates initially bind to the TatABC complex, which probably triggers association of the separate TatA complex to form the active translocon.</text>
</comment>
<feature type="compositionally biased region" description="Low complexity" evidence="8">
    <location>
        <begin position="296"/>
        <end position="308"/>
    </location>
</feature>
<evidence type="ECO:0000256" key="2">
    <source>
        <dbReference type="ARBA" id="ARBA00022692"/>
    </source>
</evidence>
<evidence type="ECO:0000256" key="3">
    <source>
        <dbReference type="ARBA" id="ARBA00022927"/>
    </source>
</evidence>
<dbReference type="EMBL" id="LT607410">
    <property type="protein sequence ID" value="SCF24815.1"/>
    <property type="molecule type" value="Genomic_DNA"/>
</dbReference>
<dbReference type="GO" id="GO:0009977">
    <property type="term" value="F:proton motive force dependent protein transmembrane transporter activity"/>
    <property type="evidence" value="ECO:0007669"/>
    <property type="project" value="TreeGrafter"/>
</dbReference>
<evidence type="ECO:0000256" key="8">
    <source>
        <dbReference type="SAM" id="MobiDB-lite"/>
    </source>
</evidence>
<dbReference type="NCBIfam" id="TIGR00945">
    <property type="entry name" value="tatC"/>
    <property type="match status" value="1"/>
</dbReference>
<dbReference type="PANTHER" id="PTHR30371:SF0">
    <property type="entry name" value="SEC-INDEPENDENT PROTEIN TRANSLOCASE PROTEIN TATC, CHLOROPLASTIC-RELATED"/>
    <property type="match status" value="1"/>
</dbReference>
<dbReference type="InterPro" id="IPR002033">
    <property type="entry name" value="TatC"/>
</dbReference>
<keyword evidence="4 7" id="KW-1133">Transmembrane helix</keyword>
<evidence type="ECO:0000256" key="1">
    <source>
        <dbReference type="ARBA" id="ARBA00004141"/>
    </source>
</evidence>
<comment type="function">
    <text evidence="7">Part of the twin-arginine translocation (Tat) system that transports large folded proteins containing a characteristic twin-arginine motif in their signal peptide across membranes. Together with TatB, TatC is part of a receptor directly interacting with Tat signal peptides.</text>
</comment>
<sequence length="317" mass="34917">MAFALRKRGPNEFQRAADGSMTLMEHIRELRNRLFRASLAIMVGFGFGIWLSGPVLHLLQQPYCDLPKARLVNGSCNFVQLGPADLFLLQLKVGLWVGLIIAAPVWLYQLWAFIAPGLHRHERRYAYFFTALAAPLFAAGAVLAFFVTAKGLEFLLNVSGGGDITTTLDITRYISFVTNLILLFGVAFEFPLIVLMLNFVGLASARKLLSWWRVAVFVFFAFSAVVTPTPDPFGMTALAICLCALYFAAVGVAFINDKRRGRGKEIYSDLSDDEVSPLELDTEPVEASARVDFSGPVDAPAPVAAPAPIDRRFDDMT</sequence>
<dbReference type="InterPro" id="IPR019820">
    <property type="entry name" value="Sec-indep_translocase_CS"/>
</dbReference>
<feature type="transmembrane region" description="Helical" evidence="7">
    <location>
        <begin position="233"/>
        <end position="255"/>
    </location>
</feature>
<gene>
    <name evidence="7" type="primary">tatC</name>
    <name evidence="9" type="ORF">GA0074696_3760</name>
</gene>
<keyword evidence="3 7" id="KW-0653">Protein transport</keyword>
<dbReference type="Pfam" id="PF00902">
    <property type="entry name" value="TatC"/>
    <property type="match status" value="1"/>
</dbReference>
<feature type="transmembrane region" description="Helical" evidence="7">
    <location>
        <begin position="34"/>
        <end position="53"/>
    </location>
</feature>
<feature type="transmembrane region" description="Helical" evidence="7">
    <location>
        <begin position="126"/>
        <end position="147"/>
    </location>
</feature>
<organism evidence="9 10">
    <name type="scientific">Micromonospora purpureochromogenes</name>
    <dbReference type="NCBI Taxonomy" id="47872"/>
    <lineage>
        <taxon>Bacteria</taxon>
        <taxon>Bacillati</taxon>
        <taxon>Actinomycetota</taxon>
        <taxon>Actinomycetes</taxon>
        <taxon>Micromonosporales</taxon>
        <taxon>Micromonosporaceae</taxon>
        <taxon>Micromonospora</taxon>
    </lineage>
</organism>
<feature type="transmembrane region" description="Helical" evidence="7">
    <location>
        <begin position="209"/>
        <end position="227"/>
    </location>
</feature>
<reference evidence="9 10" key="1">
    <citation type="submission" date="2016-06" db="EMBL/GenBank/DDBJ databases">
        <authorList>
            <person name="Kjaerup R.B."/>
            <person name="Dalgaard T.S."/>
            <person name="Juul-Madsen H.R."/>
        </authorList>
    </citation>
    <scope>NUCLEOTIDE SEQUENCE [LARGE SCALE GENOMIC DNA]</scope>
    <source>
        <strain evidence="9 10">DSM 43821</strain>
    </source>
</reference>
<evidence type="ECO:0000256" key="4">
    <source>
        <dbReference type="ARBA" id="ARBA00022989"/>
    </source>
</evidence>
<protein>
    <recommendedName>
        <fullName evidence="7">Sec-independent protein translocase protein TatC</fullName>
    </recommendedName>
</protein>
<dbReference type="GO" id="GO:0033281">
    <property type="term" value="C:TAT protein transport complex"/>
    <property type="evidence" value="ECO:0007669"/>
    <property type="project" value="UniProtKB-UniRule"/>
</dbReference>
<proteinExistence type="inferred from homology"/>
<dbReference type="PRINTS" id="PR01840">
    <property type="entry name" value="TATCFAMILY"/>
</dbReference>
<evidence type="ECO:0000256" key="6">
    <source>
        <dbReference type="ARBA" id="ARBA00023136"/>
    </source>
</evidence>
<keyword evidence="5 7" id="KW-0811">Translocation</keyword>
<dbReference type="RefSeq" id="WP_088962282.1">
    <property type="nucleotide sequence ID" value="NZ_LT607410.1"/>
</dbReference>
<dbReference type="GO" id="GO:0065002">
    <property type="term" value="P:intracellular protein transmembrane transport"/>
    <property type="evidence" value="ECO:0007669"/>
    <property type="project" value="TreeGrafter"/>
</dbReference>
<name>A0A1C4YVP6_9ACTN</name>
<keyword evidence="7" id="KW-1003">Cell membrane</keyword>
<feature type="transmembrane region" description="Helical" evidence="7">
    <location>
        <begin position="93"/>
        <end position="114"/>
    </location>
</feature>